<dbReference type="OrthoDB" id="2418081at2759"/>
<dbReference type="RefSeq" id="XP_018737841.1">
    <property type="nucleotide sequence ID" value="XM_018879976.1"/>
</dbReference>
<keyword evidence="6" id="KW-0276">Fatty acid metabolism</keyword>
<dbReference type="GO" id="GO:0005737">
    <property type="term" value="C:cytoplasm"/>
    <property type="evidence" value="ECO:0007669"/>
    <property type="project" value="TreeGrafter"/>
</dbReference>
<dbReference type="InterPro" id="IPR050565">
    <property type="entry name" value="LYPA1-2/EST-like"/>
</dbReference>
<name>A0A167FJ02_9ASCO</name>
<dbReference type="KEGG" id="slb:AWJ20_2991"/>
<dbReference type="Proteomes" id="UP000189580">
    <property type="component" value="Chromosome b"/>
</dbReference>
<dbReference type="Gene3D" id="3.40.50.1820">
    <property type="entry name" value="alpha/beta hydrolase"/>
    <property type="match status" value="1"/>
</dbReference>
<sequence>MTYPAVRIPAVKAPSATVIFLHGLGDSGNGWRFLAEEAIRKKRLQHVNFIFPDAPMKPVTLNFGMQMPAWYDIPKLENVRHKQDEVGVLESVDRLKAMIEEELGKGVPSERVVIGGFSQGCAISYGVCLNSEE</sequence>
<evidence type="ECO:0000313" key="12">
    <source>
        <dbReference type="Proteomes" id="UP000189580"/>
    </source>
</evidence>
<evidence type="ECO:0000256" key="9">
    <source>
        <dbReference type="ARBA" id="ARBA00047337"/>
    </source>
</evidence>
<evidence type="ECO:0000256" key="6">
    <source>
        <dbReference type="ARBA" id="ARBA00022832"/>
    </source>
</evidence>
<keyword evidence="4" id="KW-0719">Serine esterase</keyword>
<dbReference type="EC" id="3.1.2.22" evidence="2"/>
<dbReference type="PANTHER" id="PTHR10655:SF17">
    <property type="entry name" value="LYSOPHOSPHOLIPASE-LIKE PROTEIN 1"/>
    <property type="match status" value="1"/>
</dbReference>
<keyword evidence="5 11" id="KW-0378">Hydrolase</keyword>
<dbReference type="EMBL" id="CP014503">
    <property type="protein sequence ID" value="ANB15364.1"/>
    <property type="molecule type" value="Genomic_DNA"/>
</dbReference>
<evidence type="ECO:0000256" key="5">
    <source>
        <dbReference type="ARBA" id="ARBA00022801"/>
    </source>
</evidence>
<evidence type="ECO:0000313" key="11">
    <source>
        <dbReference type="EMBL" id="ANB15364.1"/>
    </source>
</evidence>
<proteinExistence type="inferred from homology"/>
<protein>
    <recommendedName>
        <fullName evidence="3">Acyl-protein thioesterase 1</fullName>
        <ecNumber evidence="2">3.1.2.22</ecNumber>
    </recommendedName>
    <alternativeName>
        <fullName evidence="8">Palmitoyl-protein hydrolase</fullName>
    </alternativeName>
</protein>
<reference evidence="11 12" key="1">
    <citation type="submission" date="2016-02" db="EMBL/GenBank/DDBJ databases">
        <title>Complete genome sequence and transcriptome regulation of the pentose utilising yeast Sugiyamaella lignohabitans.</title>
        <authorList>
            <person name="Bellasio M."/>
            <person name="Peymann A."/>
            <person name="Valli M."/>
            <person name="Sipitzky M."/>
            <person name="Graf A."/>
            <person name="Sauer M."/>
            <person name="Marx H."/>
            <person name="Mattanovich D."/>
        </authorList>
    </citation>
    <scope>NUCLEOTIDE SEQUENCE [LARGE SCALE GENOMIC DNA]</scope>
    <source>
        <strain evidence="11 12">CBS 10342</strain>
    </source>
</reference>
<evidence type="ECO:0000256" key="2">
    <source>
        <dbReference type="ARBA" id="ARBA00012423"/>
    </source>
</evidence>
<evidence type="ECO:0000256" key="8">
    <source>
        <dbReference type="ARBA" id="ARBA00031195"/>
    </source>
</evidence>
<feature type="domain" description="Phospholipase/carboxylesterase/thioesterase" evidence="10">
    <location>
        <begin position="11"/>
        <end position="131"/>
    </location>
</feature>
<gene>
    <name evidence="11" type="ORF">AWJ20_2991</name>
</gene>
<accession>A0A167FJ02</accession>
<dbReference type="GO" id="GO:0052689">
    <property type="term" value="F:carboxylic ester hydrolase activity"/>
    <property type="evidence" value="ECO:0007669"/>
    <property type="project" value="UniProtKB-KW"/>
</dbReference>
<evidence type="ECO:0000256" key="7">
    <source>
        <dbReference type="ARBA" id="ARBA00029392"/>
    </source>
</evidence>
<comment type="catalytic activity">
    <reaction evidence="9">
        <text>S-hexadecanoyl-L-cysteinyl-[protein] + H2O = L-cysteinyl-[protein] + hexadecanoate + H(+)</text>
        <dbReference type="Rhea" id="RHEA:19233"/>
        <dbReference type="Rhea" id="RHEA-COMP:10131"/>
        <dbReference type="Rhea" id="RHEA-COMP:11032"/>
        <dbReference type="ChEBI" id="CHEBI:7896"/>
        <dbReference type="ChEBI" id="CHEBI:15377"/>
        <dbReference type="ChEBI" id="CHEBI:15378"/>
        <dbReference type="ChEBI" id="CHEBI:29950"/>
        <dbReference type="ChEBI" id="CHEBI:74151"/>
        <dbReference type="EC" id="3.1.2.22"/>
    </reaction>
</comment>
<evidence type="ECO:0000256" key="1">
    <source>
        <dbReference type="ARBA" id="ARBA00006499"/>
    </source>
</evidence>
<dbReference type="PANTHER" id="PTHR10655">
    <property type="entry name" value="LYSOPHOSPHOLIPASE-RELATED"/>
    <property type="match status" value="1"/>
</dbReference>
<keyword evidence="6" id="KW-0443">Lipid metabolism</keyword>
<comment type="function">
    <text evidence="7">Hydrolyzes fatty acids from S-acylated cysteine residues in proteins with a strong preference for palmitoylated G-alpha proteins over other acyl substrates. Mediates the deacylation of G-alpha proteins such as GPA1 in vivo, but has weak or no activity toward palmitoylated Ras proteins. Has weak lysophospholipase activity in vitro; however such activity may not exist in vivo.</text>
</comment>
<dbReference type="GeneID" id="30034963"/>
<evidence type="ECO:0000256" key="4">
    <source>
        <dbReference type="ARBA" id="ARBA00022487"/>
    </source>
</evidence>
<dbReference type="InterPro" id="IPR003140">
    <property type="entry name" value="PLipase/COase/thioEstase"/>
</dbReference>
<dbReference type="GO" id="GO:0008474">
    <property type="term" value="F:palmitoyl-(protein) hydrolase activity"/>
    <property type="evidence" value="ECO:0007669"/>
    <property type="project" value="UniProtKB-EC"/>
</dbReference>
<evidence type="ECO:0000256" key="3">
    <source>
        <dbReference type="ARBA" id="ARBA00014923"/>
    </source>
</evidence>
<dbReference type="SUPFAM" id="SSF53474">
    <property type="entry name" value="alpha/beta-Hydrolases"/>
    <property type="match status" value="1"/>
</dbReference>
<dbReference type="AlphaFoldDB" id="A0A167FJ02"/>
<dbReference type="GO" id="GO:0006631">
    <property type="term" value="P:fatty acid metabolic process"/>
    <property type="evidence" value="ECO:0007669"/>
    <property type="project" value="UniProtKB-KW"/>
</dbReference>
<comment type="similarity">
    <text evidence="1">Belongs to the AB hydrolase superfamily. AB hydrolase 2 family.</text>
</comment>
<organism evidence="11 12">
    <name type="scientific">Sugiyamaella lignohabitans</name>
    <dbReference type="NCBI Taxonomy" id="796027"/>
    <lineage>
        <taxon>Eukaryota</taxon>
        <taxon>Fungi</taxon>
        <taxon>Dikarya</taxon>
        <taxon>Ascomycota</taxon>
        <taxon>Saccharomycotina</taxon>
        <taxon>Dipodascomycetes</taxon>
        <taxon>Dipodascales</taxon>
        <taxon>Trichomonascaceae</taxon>
        <taxon>Sugiyamaella</taxon>
    </lineage>
</organism>
<evidence type="ECO:0000259" key="10">
    <source>
        <dbReference type="Pfam" id="PF02230"/>
    </source>
</evidence>
<dbReference type="Pfam" id="PF02230">
    <property type="entry name" value="Abhydrolase_2"/>
    <property type="match status" value="1"/>
</dbReference>
<keyword evidence="12" id="KW-1185">Reference proteome</keyword>
<dbReference type="InterPro" id="IPR029058">
    <property type="entry name" value="AB_hydrolase_fold"/>
</dbReference>